<sequence>MPDVDDTLENARAKIDAEILALQQRIRVLCSSRNALSLIHRLPIETMAEIFKWVQILYHGTLGLDGGNSASLPKWMQVTHVSQHWRNTALSSKALYSTILSQNPKYSEEIFKRSGSARLTLIDSVGARAGRAWDTPDFRGLVVAALPRVRKLCLHPKSSGFIFPLLKTSRLSLEELCLYDWNDFAPTMFPTSLRYLQLWSCSFESFQWLSPLSNMVELTIITTSHVKPISVDALLNALDAMPRLISLRLSILCKLAATPVNRGSPITPKLQHLDIRDHPDFIVQFLPWLSFAPRFTMNIFVHALSYSAADSLSMTFEKVGLHLLASSMVLHTAHFIWTPSNSSIAADISCFEEAQDKPCFRLHHQIRKEKDILRTWLEGAKVLPIGDVESLIMNAPCDVVDWSDGPWRSLPKLRQLVLHNKQASSTLIKYLIATADETDTPFESLEELSLYDVEYGRNLKSKFHAVLTGRMEKLGIKLRKLAFHNCGIYRGSMEQLFDVVDEVEVHGGTVRKR</sequence>
<reference evidence="1 2" key="1">
    <citation type="journal article" date="2019" name="Nat. Ecol. Evol.">
        <title>Megaphylogeny resolves global patterns of mushroom evolution.</title>
        <authorList>
            <person name="Varga T."/>
            <person name="Krizsan K."/>
            <person name="Foldi C."/>
            <person name="Dima B."/>
            <person name="Sanchez-Garcia M."/>
            <person name="Sanchez-Ramirez S."/>
            <person name="Szollosi G.J."/>
            <person name="Szarkandi J.G."/>
            <person name="Papp V."/>
            <person name="Albert L."/>
            <person name="Andreopoulos W."/>
            <person name="Angelini C."/>
            <person name="Antonin V."/>
            <person name="Barry K.W."/>
            <person name="Bougher N.L."/>
            <person name="Buchanan P."/>
            <person name="Buyck B."/>
            <person name="Bense V."/>
            <person name="Catcheside P."/>
            <person name="Chovatia M."/>
            <person name="Cooper J."/>
            <person name="Damon W."/>
            <person name="Desjardin D."/>
            <person name="Finy P."/>
            <person name="Geml J."/>
            <person name="Haridas S."/>
            <person name="Hughes K."/>
            <person name="Justo A."/>
            <person name="Karasinski D."/>
            <person name="Kautmanova I."/>
            <person name="Kiss B."/>
            <person name="Kocsube S."/>
            <person name="Kotiranta H."/>
            <person name="LaButti K.M."/>
            <person name="Lechner B.E."/>
            <person name="Liimatainen K."/>
            <person name="Lipzen A."/>
            <person name="Lukacs Z."/>
            <person name="Mihaltcheva S."/>
            <person name="Morgado L.N."/>
            <person name="Niskanen T."/>
            <person name="Noordeloos M.E."/>
            <person name="Ohm R.A."/>
            <person name="Ortiz-Santana B."/>
            <person name="Ovrebo C."/>
            <person name="Racz N."/>
            <person name="Riley R."/>
            <person name="Savchenko A."/>
            <person name="Shiryaev A."/>
            <person name="Soop K."/>
            <person name="Spirin V."/>
            <person name="Szebenyi C."/>
            <person name="Tomsovsky M."/>
            <person name="Tulloss R.E."/>
            <person name="Uehling J."/>
            <person name="Grigoriev I.V."/>
            <person name="Vagvolgyi C."/>
            <person name="Papp T."/>
            <person name="Martin F.M."/>
            <person name="Miettinen O."/>
            <person name="Hibbett D.S."/>
            <person name="Nagy L.G."/>
        </authorList>
    </citation>
    <scope>NUCLEOTIDE SEQUENCE [LARGE SCALE GENOMIC DNA]</scope>
    <source>
        <strain evidence="1 2">NL-1719</strain>
    </source>
</reference>
<accession>A0ACD3A3D7</accession>
<evidence type="ECO:0000313" key="2">
    <source>
        <dbReference type="Proteomes" id="UP000308600"/>
    </source>
</evidence>
<dbReference type="Proteomes" id="UP000308600">
    <property type="component" value="Unassembled WGS sequence"/>
</dbReference>
<gene>
    <name evidence="1" type="ORF">BDN72DRAFT_567236</name>
</gene>
<evidence type="ECO:0000313" key="1">
    <source>
        <dbReference type="EMBL" id="TFK59930.1"/>
    </source>
</evidence>
<dbReference type="EMBL" id="ML208863">
    <property type="protein sequence ID" value="TFK59930.1"/>
    <property type="molecule type" value="Genomic_DNA"/>
</dbReference>
<name>A0ACD3A3D7_9AGAR</name>
<organism evidence="1 2">
    <name type="scientific">Pluteus cervinus</name>
    <dbReference type="NCBI Taxonomy" id="181527"/>
    <lineage>
        <taxon>Eukaryota</taxon>
        <taxon>Fungi</taxon>
        <taxon>Dikarya</taxon>
        <taxon>Basidiomycota</taxon>
        <taxon>Agaricomycotina</taxon>
        <taxon>Agaricomycetes</taxon>
        <taxon>Agaricomycetidae</taxon>
        <taxon>Agaricales</taxon>
        <taxon>Pluteineae</taxon>
        <taxon>Pluteaceae</taxon>
        <taxon>Pluteus</taxon>
    </lineage>
</organism>
<proteinExistence type="predicted"/>
<protein>
    <submittedName>
        <fullName evidence="1">Uncharacterized protein</fullName>
    </submittedName>
</protein>
<keyword evidence="2" id="KW-1185">Reference proteome</keyword>